<keyword evidence="3" id="KW-1185">Reference proteome</keyword>
<reference evidence="2" key="1">
    <citation type="submission" date="2018-12" db="EMBL/GenBank/DDBJ databases">
        <authorList>
            <person name="Syme R.A."/>
            <person name="Farfan-Caceres L."/>
            <person name="Lichtenzveig J."/>
        </authorList>
    </citation>
    <scope>NUCLEOTIDE SEQUENCE</scope>
    <source>
        <strain evidence="2">Al4</strain>
    </source>
</reference>
<name>A0A8H7J936_9PLEO</name>
<feature type="signal peptide" evidence="1">
    <location>
        <begin position="1"/>
        <end position="19"/>
    </location>
</feature>
<dbReference type="EMBL" id="RZGK01000005">
    <property type="protein sequence ID" value="KAF9698702.1"/>
    <property type="molecule type" value="Genomic_DNA"/>
</dbReference>
<dbReference type="AlphaFoldDB" id="A0A8H7J936"/>
<sequence>MMLSNYFAALTTLFVLTASAPTPTPASSSSLATVDLRIIGPQNTHYTTANQSPTSDQSQHLTVIVGQTLSLDHDPLHIQGLQVAAVKAGESLSLLPTSVVDDDWRVVCTARIVGRDDLLKFDMHDKGVLLAGGRLAKVTRLSCAVDEEA</sequence>
<protein>
    <submittedName>
        <fullName evidence="2">Uncharacterized protein</fullName>
    </submittedName>
</protein>
<reference evidence="2" key="2">
    <citation type="submission" date="2020-09" db="EMBL/GenBank/DDBJ databases">
        <title>Reference genome assembly for Australian Ascochyta lentis isolate Al4.</title>
        <authorList>
            <person name="Lee R.C."/>
            <person name="Farfan-Caceres L.M."/>
            <person name="Debler J.W."/>
            <person name="Williams A.H."/>
            <person name="Henares B.M."/>
        </authorList>
    </citation>
    <scope>NUCLEOTIDE SEQUENCE</scope>
    <source>
        <strain evidence="2">Al4</strain>
    </source>
</reference>
<proteinExistence type="predicted"/>
<comment type="caution">
    <text evidence="2">The sequence shown here is derived from an EMBL/GenBank/DDBJ whole genome shotgun (WGS) entry which is preliminary data.</text>
</comment>
<feature type="chain" id="PRO_5034215324" evidence="1">
    <location>
        <begin position="20"/>
        <end position="149"/>
    </location>
</feature>
<evidence type="ECO:0000313" key="3">
    <source>
        <dbReference type="Proteomes" id="UP000651452"/>
    </source>
</evidence>
<keyword evidence="1" id="KW-0732">Signal</keyword>
<organism evidence="2 3">
    <name type="scientific">Ascochyta lentis</name>
    <dbReference type="NCBI Taxonomy" id="205686"/>
    <lineage>
        <taxon>Eukaryota</taxon>
        <taxon>Fungi</taxon>
        <taxon>Dikarya</taxon>
        <taxon>Ascomycota</taxon>
        <taxon>Pezizomycotina</taxon>
        <taxon>Dothideomycetes</taxon>
        <taxon>Pleosporomycetidae</taxon>
        <taxon>Pleosporales</taxon>
        <taxon>Pleosporineae</taxon>
        <taxon>Didymellaceae</taxon>
        <taxon>Ascochyta</taxon>
    </lineage>
</organism>
<dbReference type="Proteomes" id="UP000651452">
    <property type="component" value="Unassembled WGS sequence"/>
</dbReference>
<evidence type="ECO:0000256" key="1">
    <source>
        <dbReference type="SAM" id="SignalP"/>
    </source>
</evidence>
<gene>
    <name evidence="2" type="ORF">EKO04_003337</name>
</gene>
<accession>A0A8H7J936</accession>
<evidence type="ECO:0000313" key="2">
    <source>
        <dbReference type="EMBL" id="KAF9698702.1"/>
    </source>
</evidence>
<dbReference type="OrthoDB" id="3775905at2759"/>